<proteinExistence type="predicted"/>
<dbReference type="AlphaFoldDB" id="A0A0G2IAW8"/>
<feature type="region of interest" description="Disordered" evidence="1">
    <location>
        <begin position="1"/>
        <end position="51"/>
    </location>
</feature>
<dbReference type="VEuPathDB" id="FungiDB:EMCG_06733"/>
<dbReference type="Proteomes" id="UP000034164">
    <property type="component" value="Unassembled WGS sequence"/>
</dbReference>
<accession>A0A0G2IAW8</accession>
<feature type="compositionally biased region" description="Pro residues" evidence="1">
    <location>
        <begin position="1"/>
        <end position="11"/>
    </location>
</feature>
<comment type="caution">
    <text evidence="2">The sequence shown here is derived from an EMBL/GenBank/DDBJ whole genome shotgun (WGS) entry which is preliminary data.</text>
</comment>
<reference evidence="3" key="1">
    <citation type="journal article" date="2015" name="PLoS Genet.">
        <title>The dynamic genome and transcriptome of the human fungal pathogen Blastomyces and close relative Emmonsia.</title>
        <authorList>
            <person name="Munoz J.F."/>
            <person name="Gauthier G.M."/>
            <person name="Desjardins C.A."/>
            <person name="Gallo J.E."/>
            <person name="Holder J."/>
            <person name="Sullivan T.D."/>
            <person name="Marty A.J."/>
            <person name="Carmen J.C."/>
            <person name="Chen Z."/>
            <person name="Ding L."/>
            <person name="Gujja S."/>
            <person name="Magrini V."/>
            <person name="Misas E."/>
            <person name="Mitreva M."/>
            <person name="Priest M."/>
            <person name="Saif S."/>
            <person name="Whiston E.A."/>
            <person name="Young S."/>
            <person name="Zeng Q."/>
            <person name="Goldman W.E."/>
            <person name="Mardis E.R."/>
            <person name="Taylor J.W."/>
            <person name="McEwen J.G."/>
            <person name="Clay O.K."/>
            <person name="Klein B.S."/>
            <person name="Cuomo C.A."/>
        </authorList>
    </citation>
    <scope>NUCLEOTIDE SEQUENCE [LARGE SCALE GENOMIC DNA]</scope>
    <source>
        <strain evidence="3">UAMH 3008</strain>
    </source>
</reference>
<evidence type="ECO:0000256" key="1">
    <source>
        <dbReference type="SAM" id="MobiDB-lite"/>
    </source>
</evidence>
<sequence length="314" mass="35135">MDPNHKGPPPAYDDSRSPRRAEASPPAYETIVSRAPFSLSQSTSGTLDPDQPTILAIDGKYIVSSKCPSRPLYSLSHELDGHELGVGILVTRLGTKRPDPNSISQRYQIPGCDVSRQDVFALRATAQLLSSSGGLLIDGRQYLSEKLGKMSKCLTRYGSGWTAGGDGLPSLEARPALFARRKLSNPEASGVVDGRFYEWRLKGQETRGKEKPEDKEGTLLAIERRRRWDKENKVEINKPTLELKADLDALGNKFLDFFVAAWCMHNWRDAKDITKESLTWDEFKEQAKVTRRKHAERRRRNFNGFGVIAAGSIF</sequence>
<evidence type="ECO:0000313" key="3">
    <source>
        <dbReference type="Proteomes" id="UP000034164"/>
    </source>
</evidence>
<organism evidence="2 3">
    <name type="scientific">[Emmonsia] crescens</name>
    <dbReference type="NCBI Taxonomy" id="73230"/>
    <lineage>
        <taxon>Eukaryota</taxon>
        <taxon>Fungi</taxon>
        <taxon>Dikarya</taxon>
        <taxon>Ascomycota</taxon>
        <taxon>Pezizomycotina</taxon>
        <taxon>Eurotiomycetes</taxon>
        <taxon>Eurotiomycetidae</taxon>
        <taxon>Onygenales</taxon>
        <taxon>Ajellomycetaceae</taxon>
        <taxon>Emergomyces</taxon>
    </lineage>
</organism>
<name>A0A0G2IAW8_9EURO</name>
<protein>
    <submittedName>
        <fullName evidence="2">Uncharacterized protein</fullName>
    </submittedName>
</protein>
<feature type="compositionally biased region" description="Basic and acidic residues" evidence="1">
    <location>
        <begin position="13"/>
        <end position="22"/>
    </location>
</feature>
<dbReference type="OrthoDB" id="4196148at2759"/>
<dbReference type="EMBL" id="LCZI01000217">
    <property type="protein sequence ID" value="KKZ67673.1"/>
    <property type="molecule type" value="Genomic_DNA"/>
</dbReference>
<gene>
    <name evidence="2" type="ORF">EMCG_06733</name>
</gene>
<evidence type="ECO:0000313" key="2">
    <source>
        <dbReference type="EMBL" id="KKZ67673.1"/>
    </source>
</evidence>